<name>A0A4Q9MG03_9APHY</name>
<evidence type="ECO:0000256" key="2">
    <source>
        <dbReference type="ARBA" id="ARBA00022692"/>
    </source>
</evidence>
<evidence type="ECO:0000256" key="3">
    <source>
        <dbReference type="ARBA" id="ARBA00022989"/>
    </source>
</evidence>
<feature type="transmembrane region" description="Helical" evidence="5">
    <location>
        <begin position="222"/>
        <end position="240"/>
    </location>
</feature>
<dbReference type="GO" id="GO:0016020">
    <property type="term" value="C:membrane"/>
    <property type="evidence" value="ECO:0007669"/>
    <property type="project" value="UniProtKB-SubCell"/>
</dbReference>
<accession>A0A4Q9MG03</accession>
<evidence type="ECO:0000256" key="5">
    <source>
        <dbReference type="SAM" id="Phobius"/>
    </source>
</evidence>
<keyword evidence="6" id="KW-0808">Transferase</keyword>
<feature type="transmembrane region" description="Helical" evidence="5">
    <location>
        <begin position="83"/>
        <end position="111"/>
    </location>
</feature>
<dbReference type="InterPro" id="IPR044878">
    <property type="entry name" value="UbiA_sf"/>
</dbReference>
<feature type="transmembrane region" description="Helical" evidence="5">
    <location>
        <begin position="191"/>
        <end position="216"/>
    </location>
</feature>
<evidence type="ECO:0000313" key="6">
    <source>
        <dbReference type="EMBL" id="TBU26295.1"/>
    </source>
</evidence>
<dbReference type="GO" id="GO:0016765">
    <property type="term" value="F:transferase activity, transferring alkyl or aryl (other than methyl) groups"/>
    <property type="evidence" value="ECO:0007669"/>
    <property type="project" value="InterPro"/>
</dbReference>
<gene>
    <name evidence="6" type="ORF">BD311DRAFT_779762</name>
</gene>
<dbReference type="PANTHER" id="PTHR42723">
    <property type="entry name" value="CHLOROPHYLL SYNTHASE"/>
    <property type="match status" value="1"/>
</dbReference>
<dbReference type="InterPro" id="IPR050475">
    <property type="entry name" value="Prenyltransferase_related"/>
</dbReference>
<dbReference type="EMBL" id="ML143448">
    <property type="protein sequence ID" value="TBU26295.1"/>
    <property type="molecule type" value="Genomic_DNA"/>
</dbReference>
<protein>
    <submittedName>
        <fullName evidence="6">UbiA prenyltransferase family-domain-containing protein</fullName>
    </submittedName>
</protein>
<dbReference type="CDD" id="cd13965">
    <property type="entry name" value="PT_UbiA_3"/>
    <property type="match status" value="1"/>
</dbReference>
<sequence length="275" mass="30448">MYTSIVSVLYGFTGSDIMGILIPTVRSLDPTCIAVRGLWVWLHLLQFCVSNQSLEPEEDRKNKPWRPIPSGALSMRSARTFRWGLLVACLAFSAQCGALIPSAAFSFATWAHNEAKLGSQWISRNVLNGIGYSSFSVGASYVGRSALDHFSASEVLVGQMLIFAVISTTIQAQDFKDVEGDILVGRQTLPIVFPIASRIVTVLLIPVWSFFFAFFYPTAYPSLLFLVGILGAINSVRFWFIRTRDGDKVSYLLYNVWLCSLHVIPFTAIAVIGPF</sequence>
<organism evidence="6">
    <name type="scientific">Dichomitus squalens</name>
    <dbReference type="NCBI Taxonomy" id="114155"/>
    <lineage>
        <taxon>Eukaryota</taxon>
        <taxon>Fungi</taxon>
        <taxon>Dikarya</taxon>
        <taxon>Basidiomycota</taxon>
        <taxon>Agaricomycotina</taxon>
        <taxon>Agaricomycetes</taxon>
        <taxon>Polyporales</taxon>
        <taxon>Polyporaceae</taxon>
        <taxon>Dichomitus</taxon>
    </lineage>
</organism>
<keyword evidence="4 5" id="KW-0472">Membrane</keyword>
<evidence type="ECO:0000256" key="4">
    <source>
        <dbReference type="ARBA" id="ARBA00023136"/>
    </source>
</evidence>
<dbReference type="Proteomes" id="UP000292957">
    <property type="component" value="Unassembled WGS sequence"/>
</dbReference>
<feature type="transmembrane region" description="Helical" evidence="5">
    <location>
        <begin position="252"/>
        <end position="272"/>
    </location>
</feature>
<dbReference type="AlphaFoldDB" id="A0A4Q9MG03"/>
<dbReference type="InterPro" id="IPR000537">
    <property type="entry name" value="UbiA_prenyltransferase"/>
</dbReference>
<dbReference type="Pfam" id="PF01040">
    <property type="entry name" value="UbiA"/>
    <property type="match status" value="1"/>
</dbReference>
<keyword evidence="2 5" id="KW-0812">Transmembrane</keyword>
<dbReference type="OrthoDB" id="434972at2759"/>
<proteinExistence type="predicted"/>
<keyword evidence="3 5" id="KW-1133">Transmembrane helix</keyword>
<reference evidence="6" key="1">
    <citation type="submission" date="2019-01" db="EMBL/GenBank/DDBJ databases">
        <title>Draft genome sequences of three monokaryotic isolates of the white-rot basidiomycete fungus Dichomitus squalens.</title>
        <authorList>
            <consortium name="DOE Joint Genome Institute"/>
            <person name="Lopez S.C."/>
            <person name="Andreopoulos B."/>
            <person name="Pangilinan J."/>
            <person name="Lipzen A."/>
            <person name="Riley R."/>
            <person name="Ahrendt S."/>
            <person name="Ng V."/>
            <person name="Barry K."/>
            <person name="Daum C."/>
            <person name="Grigoriev I.V."/>
            <person name="Hilden K.S."/>
            <person name="Makela M.R."/>
            <person name="de Vries R.P."/>
        </authorList>
    </citation>
    <scope>NUCLEOTIDE SEQUENCE [LARGE SCALE GENOMIC DNA]</scope>
    <source>
        <strain evidence="6">OM18370.1</strain>
    </source>
</reference>
<dbReference type="Gene3D" id="1.10.357.140">
    <property type="entry name" value="UbiA prenyltransferase"/>
    <property type="match status" value="1"/>
</dbReference>
<comment type="subcellular location">
    <subcellularLocation>
        <location evidence="1">Membrane</location>
        <topology evidence="1">Multi-pass membrane protein</topology>
    </subcellularLocation>
</comment>
<evidence type="ECO:0000256" key="1">
    <source>
        <dbReference type="ARBA" id="ARBA00004141"/>
    </source>
</evidence>
<dbReference type="PANTHER" id="PTHR42723:SF1">
    <property type="entry name" value="CHLOROPHYLL SYNTHASE, CHLOROPLASTIC"/>
    <property type="match status" value="1"/>
</dbReference>
<feature type="transmembrane region" description="Helical" evidence="5">
    <location>
        <begin position="150"/>
        <end position="170"/>
    </location>
</feature>